<feature type="coiled-coil region" evidence="1">
    <location>
        <begin position="51"/>
        <end position="106"/>
    </location>
</feature>
<dbReference type="InParanoid" id="A0A0C2WUZ4"/>
<dbReference type="Proteomes" id="UP000054549">
    <property type="component" value="Unassembled WGS sequence"/>
</dbReference>
<gene>
    <name evidence="3" type="ORF">M378DRAFT_915073</name>
</gene>
<feature type="compositionally biased region" description="Basic and acidic residues" evidence="2">
    <location>
        <begin position="19"/>
        <end position="34"/>
    </location>
</feature>
<name>A0A0C2WUZ4_AMAMK</name>
<keyword evidence="4" id="KW-1185">Reference proteome</keyword>
<sequence>MQHDISPTTVTGHQGAETSRPDQEEHENKEIRDRRRIRYLEAKLAKETDGSKRLEAMLANKEQMLQEKEAKLTSVNDLAYHQEQTIRELSAANHRQNNEIQQTREELHHVITKYQQINQLLQERSAELSTAQQFLGKTDNISPTEVARLVETLNADIAQQSNFILDSLSYRKWTGSANDLGRLLTELSDLLGTSLCNNLWRRMNDPNLGFDHLLTQLALQTGLTKACESIINPWNPPFWDEGKIFDRVYGAMGRDVGQVVAGKWRALSSTYLGMDRGANKEYLREVLLKLITAVSGPLQSGDSLPPDIKGKVDNITRKALEIHEHVRSGLTSMDLMVYSIPCGTQFDASQMEDSNAPNRRTEKAENDNQDGKVICTLEMGLRYEQRVPSGKQGEFTDETGVILKSKVVLVDADYESLHDA</sequence>
<evidence type="ECO:0000256" key="2">
    <source>
        <dbReference type="SAM" id="MobiDB-lite"/>
    </source>
</evidence>
<evidence type="ECO:0000256" key="1">
    <source>
        <dbReference type="SAM" id="Coils"/>
    </source>
</evidence>
<dbReference type="OrthoDB" id="3147752at2759"/>
<feature type="compositionally biased region" description="Polar residues" evidence="2">
    <location>
        <begin position="1"/>
        <end position="12"/>
    </location>
</feature>
<keyword evidence="1" id="KW-0175">Coiled coil</keyword>
<evidence type="ECO:0000313" key="4">
    <source>
        <dbReference type="Proteomes" id="UP000054549"/>
    </source>
</evidence>
<reference evidence="3 4" key="1">
    <citation type="submission" date="2014-04" db="EMBL/GenBank/DDBJ databases">
        <title>Evolutionary Origins and Diversification of the Mycorrhizal Mutualists.</title>
        <authorList>
            <consortium name="DOE Joint Genome Institute"/>
            <consortium name="Mycorrhizal Genomics Consortium"/>
            <person name="Kohler A."/>
            <person name="Kuo A."/>
            <person name="Nagy L.G."/>
            <person name="Floudas D."/>
            <person name="Copeland A."/>
            <person name="Barry K.W."/>
            <person name="Cichocki N."/>
            <person name="Veneault-Fourrey C."/>
            <person name="LaButti K."/>
            <person name="Lindquist E.A."/>
            <person name="Lipzen A."/>
            <person name="Lundell T."/>
            <person name="Morin E."/>
            <person name="Murat C."/>
            <person name="Riley R."/>
            <person name="Ohm R."/>
            <person name="Sun H."/>
            <person name="Tunlid A."/>
            <person name="Henrissat B."/>
            <person name="Grigoriev I.V."/>
            <person name="Hibbett D.S."/>
            <person name="Martin F."/>
        </authorList>
    </citation>
    <scope>NUCLEOTIDE SEQUENCE [LARGE SCALE GENOMIC DNA]</scope>
    <source>
        <strain evidence="3 4">Koide BX008</strain>
    </source>
</reference>
<accession>A0A0C2WUZ4</accession>
<organism evidence="3 4">
    <name type="scientific">Amanita muscaria (strain Koide BX008)</name>
    <dbReference type="NCBI Taxonomy" id="946122"/>
    <lineage>
        <taxon>Eukaryota</taxon>
        <taxon>Fungi</taxon>
        <taxon>Dikarya</taxon>
        <taxon>Basidiomycota</taxon>
        <taxon>Agaricomycotina</taxon>
        <taxon>Agaricomycetes</taxon>
        <taxon>Agaricomycetidae</taxon>
        <taxon>Agaricales</taxon>
        <taxon>Pluteineae</taxon>
        <taxon>Amanitaceae</taxon>
        <taxon>Amanita</taxon>
    </lineage>
</organism>
<protein>
    <submittedName>
        <fullName evidence="3">Uncharacterized protein</fullName>
    </submittedName>
</protein>
<evidence type="ECO:0000313" key="3">
    <source>
        <dbReference type="EMBL" id="KIL60616.1"/>
    </source>
</evidence>
<dbReference type="HOGENOM" id="CLU_031481_1_0_1"/>
<feature type="region of interest" description="Disordered" evidence="2">
    <location>
        <begin position="1"/>
        <end position="34"/>
    </location>
</feature>
<proteinExistence type="predicted"/>
<dbReference type="AlphaFoldDB" id="A0A0C2WUZ4"/>
<feature type="compositionally biased region" description="Polar residues" evidence="2">
    <location>
        <begin position="348"/>
        <end position="358"/>
    </location>
</feature>
<feature type="compositionally biased region" description="Basic and acidic residues" evidence="2">
    <location>
        <begin position="359"/>
        <end position="369"/>
    </location>
</feature>
<feature type="region of interest" description="Disordered" evidence="2">
    <location>
        <begin position="348"/>
        <end position="369"/>
    </location>
</feature>
<dbReference type="STRING" id="946122.A0A0C2WUZ4"/>
<dbReference type="EMBL" id="KN818296">
    <property type="protein sequence ID" value="KIL60616.1"/>
    <property type="molecule type" value="Genomic_DNA"/>
</dbReference>